<dbReference type="PANTHER" id="PTHR45663:SF11">
    <property type="entry name" value="GEO12009P1"/>
    <property type="match status" value="1"/>
</dbReference>
<evidence type="ECO:0000313" key="4">
    <source>
        <dbReference type="EMBL" id="UXE59734.1"/>
    </source>
</evidence>
<evidence type="ECO:0000256" key="1">
    <source>
        <dbReference type="ARBA" id="ARBA00008987"/>
    </source>
</evidence>
<dbReference type="Gene3D" id="3.40.30.10">
    <property type="entry name" value="Glutaredoxin"/>
    <property type="match status" value="1"/>
</dbReference>
<organism evidence="4">
    <name type="scientific">Woronichinia naegeliana WA131</name>
    <dbReference type="NCBI Taxonomy" id="2824559"/>
    <lineage>
        <taxon>Bacteria</taxon>
        <taxon>Bacillati</taxon>
        <taxon>Cyanobacteriota</taxon>
        <taxon>Cyanophyceae</taxon>
        <taxon>Synechococcales</taxon>
        <taxon>Coelosphaeriaceae</taxon>
        <taxon>Woronichinia</taxon>
    </lineage>
</organism>
<dbReference type="GO" id="GO:0015035">
    <property type="term" value="F:protein-disulfide reductase activity"/>
    <property type="evidence" value="ECO:0007669"/>
    <property type="project" value="TreeGrafter"/>
</dbReference>
<evidence type="ECO:0000259" key="3">
    <source>
        <dbReference type="PROSITE" id="PS51352"/>
    </source>
</evidence>
<dbReference type="CDD" id="cd02947">
    <property type="entry name" value="TRX_family"/>
    <property type="match status" value="1"/>
</dbReference>
<protein>
    <submittedName>
        <fullName evidence="4">Thioredoxin domain-containing protein</fullName>
    </submittedName>
</protein>
<proteinExistence type="inferred from homology"/>
<dbReference type="PROSITE" id="PS51352">
    <property type="entry name" value="THIOREDOXIN_2"/>
    <property type="match status" value="1"/>
</dbReference>
<dbReference type="Proteomes" id="UP001065613">
    <property type="component" value="Chromosome"/>
</dbReference>
<dbReference type="PANTHER" id="PTHR45663">
    <property type="entry name" value="GEO12009P1"/>
    <property type="match status" value="1"/>
</dbReference>
<comment type="similarity">
    <text evidence="1">Belongs to the thioredoxin family.</text>
</comment>
<feature type="domain" description="Thioredoxin" evidence="3">
    <location>
        <begin position="1"/>
        <end position="87"/>
    </location>
</feature>
<dbReference type="InterPro" id="IPR036249">
    <property type="entry name" value="Thioredoxin-like_sf"/>
</dbReference>
<sequence>MYFWAPWCGLCHFVNPLLWKLKGECGDCVRLVDVNADSNLKLAHTYRLRSLPTLLLFEQGKVTQRLEDFKAREDFYRIQSLIQSQSAI</sequence>
<dbReference type="SUPFAM" id="SSF52833">
    <property type="entry name" value="Thioredoxin-like"/>
    <property type="match status" value="1"/>
</dbReference>
<dbReference type="Pfam" id="PF00085">
    <property type="entry name" value="Thioredoxin"/>
    <property type="match status" value="1"/>
</dbReference>
<dbReference type="InterPro" id="IPR013766">
    <property type="entry name" value="Thioredoxin_domain"/>
</dbReference>
<accession>A0A977KTP4</accession>
<dbReference type="GO" id="GO:0005829">
    <property type="term" value="C:cytosol"/>
    <property type="evidence" value="ECO:0007669"/>
    <property type="project" value="TreeGrafter"/>
</dbReference>
<dbReference type="GO" id="GO:0045454">
    <property type="term" value="P:cell redox homeostasis"/>
    <property type="evidence" value="ECO:0007669"/>
    <property type="project" value="TreeGrafter"/>
</dbReference>
<evidence type="ECO:0000256" key="2">
    <source>
        <dbReference type="ARBA" id="ARBA00023284"/>
    </source>
</evidence>
<dbReference type="KEGG" id="wna:KA717_28955"/>
<dbReference type="EMBL" id="CP073041">
    <property type="protein sequence ID" value="UXE59734.1"/>
    <property type="molecule type" value="Genomic_DNA"/>
</dbReference>
<gene>
    <name evidence="4" type="ORF">KA717_28955</name>
</gene>
<dbReference type="AlphaFoldDB" id="A0A977KTP4"/>
<reference evidence="4" key="1">
    <citation type="submission" date="2021-04" db="EMBL/GenBank/DDBJ databases">
        <title>Genome sequence of Woronichinia naegeliana from Washington state freshwater lake bloom.</title>
        <authorList>
            <person name="Dreher T.W."/>
        </authorList>
    </citation>
    <scope>NUCLEOTIDE SEQUENCE</scope>
    <source>
        <strain evidence="4">WA131</strain>
    </source>
</reference>
<keyword evidence="2" id="KW-0676">Redox-active center</keyword>
<name>A0A977KTP4_9CYAN</name>